<dbReference type="HAMAP" id="MF_00996">
    <property type="entry name" value="MqnD"/>
    <property type="match status" value="1"/>
</dbReference>
<reference evidence="3" key="1">
    <citation type="submission" date="2018-05" db="EMBL/GenBank/DDBJ databases">
        <authorList>
            <person name="Lanie J.A."/>
            <person name="Ng W.-L."/>
            <person name="Kazmierczak K.M."/>
            <person name="Andrzejewski T.M."/>
            <person name="Davidsen T.M."/>
            <person name="Wayne K.J."/>
            <person name="Tettelin H."/>
            <person name="Glass J.I."/>
            <person name="Rusch D."/>
            <person name="Podicherti R."/>
            <person name="Tsui H.-C.T."/>
            <person name="Winkler M.E."/>
        </authorList>
    </citation>
    <scope>NUCLEOTIDE SEQUENCE</scope>
</reference>
<name>A0A381U1Q3_9ZZZZ</name>
<dbReference type="PANTHER" id="PTHR37167:SF1">
    <property type="entry name" value="1,4-DIHYDROXY-6-NAPHTOATE SYNTHASE"/>
    <property type="match status" value="1"/>
</dbReference>
<evidence type="ECO:0000256" key="2">
    <source>
        <dbReference type="ARBA" id="ARBA00023239"/>
    </source>
</evidence>
<evidence type="ECO:0000256" key="1">
    <source>
        <dbReference type="ARBA" id="ARBA00022428"/>
    </source>
</evidence>
<evidence type="ECO:0008006" key="4">
    <source>
        <dbReference type="Google" id="ProtNLM"/>
    </source>
</evidence>
<dbReference type="GO" id="GO:0016829">
    <property type="term" value="F:lyase activity"/>
    <property type="evidence" value="ECO:0007669"/>
    <property type="project" value="UniProtKB-KW"/>
</dbReference>
<protein>
    <recommendedName>
        <fullName evidence="4">SsuA/THI5-like domain-containing protein</fullName>
    </recommendedName>
</protein>
<keyword evidence="2" id="KW-0456">Lyase</keyword>
<dbReference type="GO" id="GO:0009234">
    <property type="term" value="P:menaquinone biosynthetic process"/>
    <property type="evidence" value="ECO:0007669"/>
    <property type="project" value="UniProtKB-KW"/>
</dbReference>
<accession>A0A381U1Q3</accession>
<dbReference type="EMBL" id="UINC01005292">
    <property type="protein sequence ID" value="SVA20383.1"/>
    <property type="molecule type" value="Genomic_DNA"/>
</dbReference>
<dbReference type="Pfam" id="PF02621">
    <property type="entry name" value="VitK2_biosynth"/>
    <property type="match status" value="1"/>
</dbReference>
<organism evidence="3">
    <name type="scientific">marine metagenome</name>
    <dbReference type="NCBI Taxonomy" id="408172"/>
    <lineage>
        <taxon>unclassified sequences</taxon>
        <taxon>metagenomes</taxon>
        <taxon>ecological metagenomes</taxon>
    </lineage>
</organism>
<dbReference type="PANTHER" id="PTHR37167">
    <property type="entry name" value="1,4-DIHYDROXY-6-NAPHTOATE SYNTHASE"/>
    <property type="match status" value="1"/>
</dbReference>
<evidence type="ECO:0000313" key="3">
    <source>
        <dbReference type="EMBL" id="SVA20383.1"/>
    </source>
</evidence>
<proteinExistence type="inferred from homology"/>
<dbReference type="SUPFAM" id="SSF53850">
    <property type="entry name" value="Periplasmic binding protein-like II"/>
    <property type="match status" value="1"/>
</dbReference>
<dbReference type="Gene3D" id="3.40.190.10">
    <property type="entry name" value="Periplasmic binding protein-like II"/>
    <property type="match status" value="2"/>
</dbReference>
<dbReference type="CDD" id="cd13636">
    <property type="entry name" value="PBP2_Af1704"/>
    <property type="match status" value="1"/>
</dbReference>
<dbReference type="AlphaFoldDB" id="A0A381U1Q3"/>
<keyword evidence="1" id="KW-0474">Menaquinone biosynthesis</keyword>
<gene>
    <name evidence="3" type="ORF">METZ01_LOCUS73237</name>
</gene>
<dbReference type="InterPro" id="IPR030869">
    <property type="entry name" value="MqnD"/>
</dbReference>
<sequence length="275" mass="30390">MKITVAHSPDSDDAFMFYGLASNNVVTDGFEVEQVLDDIETLNRAAFEGQYEVTAVSFHAYAHLADRYALLPHGASMGDRYGPIVVTTPEGPSSVKGAKVAIPGTLTTAYLVLQLLEPEFEYVVVPFDQIEEAVTGGEVDAGLLIHEGQLTYADDGLRKIVDLGEWWADETDGLPLPLGGNIIRRDLGTPIMKRVSSMLHDSITYAMSHRLEAIEYAQQFGRGLDQTRTDTFVGMYVNDLTLDYGERGRTAVRHLFNTAYERGLIPKPIDVEFIK</sequence>
<dbReference type="InterPro" id="IPR003773">
    <property type="entry name" value="Menaquinone_biosynth"/>
</dbReference>